<reference evidence="2" key="1">
    <citation type="submission" date="2015-12" db="EMBL/GenBank/DDBJ databases">
        <authorList>
            <person name="Shamseldin A."/>
            <person name="Moawad H."/>
            <person name="Abd El-Rahim W.M."/>
            <person name="Sadowsky M.J."/>
        </authorList>
    </citation>
    <scope>NUCLEOTIDE SEQUENCE [LARGE SCALE GENOMIC DNA]</scope>
    <source>
        <strain evidence="2">2538-88</strain>
    </source>
</reference>
<proteinExistence type="predicted"/>
<dbReference type="InterPro" id="IPR025284">
    <property type="entry name" value="DUF4144"/>
</dbReference>
<gene>
    <name evidence="1" type="ORF">ATY37_14975</name>
</gene>
<organism evidence="1 2">
    <name type="scientific">Vibrio cidicii</name>
    <dbReference type="NCBI Taxonomy" id="1763883"/>
    <lineage>
        <taxon>Bacteria</taxon>
        <taxon>Pseudomonadati</taxon>
        <taxon>Pseudomonadota</taxon>
        <taxon>Gammaproteobacteria</taxon>
        <taxon>Vibrionales</taxon>
        <taxon>Vibrionaceae</taxon>
        <taxon>Vibrio</taxon>
    </lineage>
</organism>
<dbReference type="AlphaFoldDB" id="A0A151KY68"/>
<dbReference type="Pfam" id="PF13642">
    <property type="entry name" value="DUF4144"/>
    <property type="match status" value="1"/>
</dbReference>
<comment type="caution">
    <text evidence="1">The sequence shown here is derived from an EMBL/GenBank/DDBJ whole genome shotgun (WGS) entry which is preliminary data.</text>
</comment>
<name>A0A151KY68_9VIBR</name>
<dbReference type="Gene3D" id="2.40.10.320">
    <property type="entry name" value="Uncharacterised protein PF13642 yp_926445, N-terminal domain"/>
    <property type="match status" value="1"/>
</dbReference>
<evidence type="ECO:0000313" key="2">
    <source>
        <dbReference type="Proteomes" id="UP000075346"/>
    </source>
</evidence>
<protein>
    <submittedName>
        <fullName evidence="1">Uncharacterized protein</fullName>
    </submittedName>
</protein>
<sequence length="129" mass="14361">MRSFLYCVPAPLNAALCLSEKIMISWPCILKLDGDDELVYLASESDLNSECSNLILCPNDRVIDTVGNIFSIIINDAEVNLVNEQVQVTAEQASKLIQSHEFCRSEVCLTKIQFESVFDAINCLKSQAK</sequence>
<dbReference type="EMBL" id="LOBR01000034">
    <property type="protein sequence ID" value="KYN88509.1"/>
    <property type="molecule type" value="Genomic_DNA"/>
</dbReference>
<accession>A0A151KY68</accession>
<evidence type="ECO:0000313" key="1">
    <source>
        <dbReference type="EMBL" id="KYN88509.1"/>
    </source>
</evidence>
<dbReference type="Proteomes" id="UP000075346">
    <property type="component" value="Unassembled WGS sequence"/>
</dbReference>